<protein>
    <recommendedName>
        <fullName evidence="3">Peroxisomal biogenesis factor 11 (PEX11)</fullName>
    </recommendedName>
</protein>
<evidence type="ECO:0008006" key="3">
    <source>
        <dbReference type="Google" id="ProtNLM"/>
    </source>
</evidence>
<evidence type="ECO:0000313" key="2">
    <source>
        <dbReference type="Proteomes" id="UP000195570"/>
    </source>
</evidence>
<sequence length="238" mass="27798">MDRSETFKVFCERVEAFLGKGVGIDLVLKCMLGLTRLRMVNASDEATKEVYAGFAMAVINGRMLGNHFRYPSSFSLALRTFKAKEGPLFHWFLFGLSFLLRTFEQMTGDLNYYQMIIMRHWSRSRLSHTYWFFKSLSLTCLLLDEVLLLRLELRSPQWREKTSEERSSFLRRKVISVMRCLLDMCMYYQWVPWYNPYKTLQYCCVTASGFLGVYSGWGDVCDSLAASKARRVDSIKAD</sequence>
<proteinExistence type="predicted"/>
<keyword evidence="2" id="KW-1185">Reference proteome</keyword>
<gene>
    <name evidence="1" type="ORF">TEOVI_000169200</name>
</gene>
<dbReference type="GeneID" id="92375632"/>
<dbReference type="RefSeq" id="XP_067080995.1">
    <property type="nucleotide sequence ID" value="XM_067224894.1"/>
</dbReference>
<dbReference type="SMR" id="A0A1G4ICW9"/>
<dbReference type="Proteomes" id="UP000195570">
    <property type="component" value="Unassembled WGS sequence"/>
</dbReference>
<organism evidence="1 2">
    <name type="scientific">Trypanosoma equiperdum</name>
    <dbReference type="NCBI Taxonomy" id="5694"/>
    <lineage>
        <taxon>Eukaryota</taxon>
        <taxon>Discoba</taxon>
        <taxon>Euglenozoa</taxon>
        <taxon>Kinetoplastea</taxon>
        <taxon>Metakinetoplastina</taxon>
        <taxon>Trypanosomatida</taxon>
        <taxon>Trypanosomatidae</taxon>
        <taxon>Trypanosoma</taxon>
    </lineage>
</organism>
<comment type="caution">
    <text evidence="1">The sequence shown here is derived from an EMBL/GenBank/DDBJ whole genome shotgun (WGS) entry which is preliminary data.</text>
</comment>
<accession>A0A1G4ICW9</accession>
<dbReference type="EMBL" id="CZPT02001358">
    <property type="protein sequence ID" value="SCU70123.1"/>
    <property type="molecule type" value="Genomic_DNA"/>
</dbReference>
<name>A0A1G4ICW9_TRYEQ</name>
<reference evidence="1" key="1">
    <citation type="submission" date="2016-09" db="EMBL/GenBank/DDBJ databases">
        <authorList>
            <person name="Hebert L."/>
            <person name="Moumen B."/>
        </authorList>
    </citation>
    <scope>NUCLEOTIDE SEQUENCE [LARGE SCALE GENOMIC DNA]</scope>
    <source>
        <strain evidence="1">OVI</strain>
    </source>
</reference>
<evidence type="ECO:0000313" key="1">
    <source>
        <dbReference type="EMBL" id="SCU70123.1"/>
    </source>
</evidence>
<dbReference type="AlphaFoldDB" id="A0A1G4ICW9"/>
<dbReference type="VEuPathDB" id="TriTrypDB:TEOVI_000169200"/>